<sequence length="162" mass="18956">MPSLEAYPGKPRPLWKVILFSITTGLAYYGYYKWTIQEELRQYQGEGWSGARCLAPFGIGVLLPQALRLWDPDVPGWFGWFSLLGVVWIYIVQFRLYRTINKLYAQAELQPPLRIWWLFVPGLNLLVGLRQIHFLSEYWAYVAKEDVTDPIATRLPFFFGHP</sequence>
<accession>A0A2W1K778</accession>
<feature type="transmembrane region" description="Helical" evidence="1">
    <location>
        <begin position="53"/>
        <end position="70"/>
    </location>
</feature>
<gene>
    <name evidence="2" type="ORF">C1752_00452</name>
</gene>
<dbReference type="Proteomes" id="UP000248857">
    <property type="component" value="Unassembled WGS sequence"/>
</dbReference>
<dbReference type="OrthoDB" id="484224at2"/>
<keyword evidence="1" id="KW-1133">Transmembrane helix</keyword>
<dbReference type="AlphaFoldDB" id="A0A2W1K778"/>
<organism evidence="2 3">
    <name type="scientific">Acaryochloris thomasi RCC1774</name>
    <dbReference type="NCBI Taxonomy" id="1764569"/>
    <lineage>
        <taxon>Bacteria</taxon>
        <taxon>Bacillati</taxon>
        <taxon>Cyanobacteriota</taxon>
        <taxon>Cyanophyceae</taxon>
        <taxon>Acaryochloridales</taxon>
        <taxon>Acaryochloridaceae</taxon>
        <taxon>Acaryochloris</taxon>
        <taxon>Acaryochloris thomasi</taxon>
    </lineage>
</organism>
<name>A0A2W1K778_9CYAN</name>
<protein>
    <recommendedName>
        <fullName evidence="4">DUF4234 domain-containing protein</fullName>
    </recommendedName>
</protein>
<keyword evidence="3" id="KW-1185">Reference proteome</keyword>
<dbReference type="RefSeq" id="WP_110984426.1">
    <property type="nucleotide sequence ID" value="NZ_CAWNWM010000001.1"/>
</dbReference>
<comment type="caution">
    <text evidence="2">The sequence shown here is derived from an EMBL/GenBank/DDBJ whole genome shotgun (WGS) entry which is preliminary data.</text>
</comment>
<evidence type="ECO:0000313" key="3">
    <source>
        <dbReference type="Proteomes" id="UP000248857"/>
    </source>
</evidence>
<reference evidence="2 3" key="1">
    <citation type="journal article" date="2018" name="Sci. Rep.">
        <title>A novel species of the marine cyanobacterium Acaryochloris with a unique pigment content and lifestyle.</title>
        <authorList>
            <person name="Partensky F."/>
            <person name="Six C."/>
            <person name="Ratin M."/>
            <person name="Garczarek L."/>
            <person name="Vaulot D."/>
            <person name="Probert I."/>
            <person name="Calteau A."/>
            <person name="Gourvil P."/>
            <person name="Marie D."/>
            <person name="Grebert T."/>
            <person name="Bouchier C."/>
            <person name="Le Panse S."/>
            <person name="Gachenot M."/>
            <person name="Rodriguez F."/>
            <person name="Garrido J.L."/>
        </authorList>
    </citation>
    <scope>NUCLEOTIDE SEQUENCE [LARGE SCALE GENOMIC DNA]</scope>
    <source>
        <strain evidence="2 3">RCC1774</strain>
    </source>
</reference>
<keyword evidence="1" id="KW-0812">Transmembrane</keyword>
<keyword evidence="1" id="KW-0472">Membrane</keyword>
<feature type="transmembrane region" description="Helical" evidence="1">
    <location>
        <begin position="76"/>
        <end position="94"/>
    </location>
</feature>
<evidence type="ECO:0000313" key="2">
    <source>
        <dbReference type="EMBL" id="PZD75377.1"/>
    </source>
</evidence>
<feature type="transmembrane region" description="Helical" evidence="1">
    <location>
        <begin position="115"/>
        <end position="132"/>
    </location>
</feature>
<evidence type="ECO:0008006" key="4">
    <source>
        <dbReference type="Google" id="ProtNLM"/>
    </source>
</evidence>
<evidence type="ECO:0000256" key="1">
    <source>
        <dbReference type="SAM" id="Phobius"/>
    </source>
</evidence>
<proteinExistence type="predicted"/>
<feature type="transmembrane region" description="Helical" evidence="1">
    <location>
        <begin position="14"/>
        <end position="32"/>
    </location>
</feature>
<dbReference type="EMBL" id="PQWO01000001">
    <property type="protein sequence ID" value="PZD75377.1"/>
    <property type="molecule type" value="Genomic_DNA"/>
</dbReference>